<sequence>MGIFLVGRKRIEGQGRGRGGTHQYFSLSPVNWVGNGGGGGGGNGQRISRDQIFDANPKKSELNRGDPLTTF</sequence>
<accession>A0A061DT35</accession>
<feature type="region of interest" description="Disordered" evidence="1">
    <location>
        <begin position="36"/>
        <end position="71"/>
    </location>
</feature>
<name>A0A061DT35_THECC</name>
<evidence type="ECO:0000313" key="3">
    <source>
        <dbReference type="Proteomes" id="UP000026915"/>
    </source>
</evidence>
<reference evidence="2 3" key="1">
    <citation type="journal article" date="2013" name="Genome Biol.">
        <title>The genome sequence of the most widely cultivated cacao type and its use to identify candidate genes regulating pod color.</title>
        <authorList>
            <person name="Motamayor J.C."/>
            <person name="Mockaitis K."/>
            <person name="Schmutz J."/>
            <person name="Haiminen N."/>
            <person name="Iii D.L."/>
            <person name="Cornejo O."/>
            <person name="Findley S.D."/>
            <person name="Zheng P."/>
            <person name="Utro F."/>
            <person name="Royaert S."/>
            <person name="Saski C."/>
            <person name="Jenkins J."/>
            <person name="Podicheti R."/>
            <person name="Zhao M."/>
            <person name="Scheffler B.E."/>
            <person name="Stack J.C."/>
            <person name="Feltus F.A."/>
            <person name="Mustiga G.M."/>
            <person name="Amores F."/>
            <person name="Phillips W."/>
            <person name="Marelli J.P."/>
            <person name="May G.D."/>
            <person name="Shapiro H."/>
            <person name="Ma J."/>
            <person name="Bustamante C.D."/>
            <person name="Schnell R.J."/>
            <person name="Main D."/>
            <person name="Gilbert D."/>
            <person name="Parida L."/>
            <person name="Kuhn D.N."/>
        </authorList>
    </citation>
    <scope>NUCLEOTIDE SEQUENCE [LARGE SCALE GENOMIC DNA]</scope>
    <source>
        <strain evidence="3">cv. Matina 1-6</strain>
    </source>
</reference>
<dbReference type="AlphaFoldDB" id="A0A061DT35"/>
<dbReference type="Gramene" id="EOX95890">
    <property type="protein sequence ID" value="EOX95890"/>
    <property type="gene ID" value="TCM_005282"/>
</dbReference>
<dbReference type="Proteomes" id="UP000026915">
    <property type="component" value="Chromosome 1"/>
</dbReference>
<proteinExistence type="predicted"/>
<organism evidence="2 3">
    <name type="scientific">Theobroma cacao</name>
    <name type="common">Cacao</name>
    <name type="synonym">Cocoa</name>
    <dbReference type="NCBI Taxonomy" id="3641"/>
    <lineage>
        <taxon>Eukaryota</taxon>
        <taxon>Viridiplantae</taxon>
        <taxon>Streptophyta</taxon>
        <taxon>Embryophyta</taxon>
        <taxon>Tracheophyta</taxon>
        <taxon>Spermatophyta</taxon>
        <taxon>Magnoliopsida</taxon>
        <taxon>eudicotyledons</taxon>
        <taxon>Gunneridae</taxon>
        <taxon>Pentapetalae</taxon>
        <taxon>rosids</taxon>
        <taxon>malvids</taxon>
        <taxon>Malvales</taxon>
        <taxon>Malvaceae</taxon>
        <taxon>Byttnerioideae</taxon>
        <taxon>Theobroma</taxon>
    </lineage>
</organism>
<protein>
    <submittedName>
        <fullName evidence="2">Uncharacterized protein</fullName>
    </submittedName>
</protein>
<dbReference type="HOGENOM" id="CLU_2745131_0_0_1"/>
<evidence type="ECO:0000256" key="1">
    <source>
        <dbReference type="SAM" id="MobiDB-lite"/>
    </source>
</evidence>
<feature type="compositionally biased region" description="Basic and acidic residues" evidence="1">
    <location>
        <begin position="47"/>
        <end position="64"/>
    </location>
</feature>
<dbReference type="EMBL" id="CM001879">
    <property type="protein sequence ID" value="EOX95890.1"/>
    <property type="molecule type" value="Genomic_DNA"/>
</dbReference>
<keyword evidence="3" id="KW-1185">Reference proteome</keyword>
<gene>
    <name evidence="2" type="ORF">TCM_005282</name>
</gene>
<evidence type="ECO:0000313" key="2">
    <source>
        <dbReference type="EMBL" id="EOX95890.1"/>
    </source>
</evidence>
<dbReference type="InParanoid" id="A0A061DT35"/>